<name>A0A3S9P9J0_9BACT</name>
<dbReference type="InterPro" id="IPR016181">
    <property type="entry name" value="Acyl_CoA_acyltransferase"/>
</dbReference>
<evidence type="ECO:0000259" key="1">
    <source>
        <dbReference type="Pfam" id="PF00583"/>
    </source>
</evidence>
<dbReference type="KEGG" id="fll:EI427_21880"/>
<dbReference type="OrthoDB" id="9797178at2"/>
<dbReference type="Pfam" id="PF00583">
    <property type="entry name" value="Acetyltransf_1"/>
    <property type="match status" value="1"/>
</dbReference>
<keyword evidence="2" id="KW-0808">Transferase</keyword>
<dbReference type="GO" id="GO:0016747">
    <property type="term" value="F:acyltransferase activity, transferring groups other than amino-acyl groups"/>
    <property type="evidence" value="ECO:0007669"/>
    <property type="project" value="InterPro"/>
</dbReference>
<sequence length="181" mass="20499">METNFRTDAKTKEHKELAFNIEYTSFKEAGGIYDERHAKLYADLAVDMIDDGSYSIIYKGVAHACYTPITIDSNPELNCYVLAPLAVLPDFQRQGLATELMDIAEKELQPDVVFIGGEIHHYGRRYNTPHKIGLPVKSEMPLENWFAKEFKEGILNGIVSNTTITGPYSNPKQWAHPSEQF</sequence>
<accession>A0A3S9P9J0</accession>
<organism evidence="2 3">
    <name type="scientific">Flammeovirga pectinis</name>
    <dbReference type="NCBI Taxonomy" id="2494373"/>
    <lineage>
        <taxon>Bacteria</taxon>
        <taxon>Pseudomonadati</taxon>
        <taxon>Bacteroidota</taxon>
        <taxon>Cytophagia</taxon>
        <taxon>Cytophagales</taxon>
        <taxon>Flammeovirgaceae</taxon>
        <taxon>Flammeovirga</taxon>
    </lineage>
</organism>
<dbReference type="EMBL" id="CP034563">
    <property type="protein sequence ID" value="AZQ64878.1"/>
    <property type="molecule type" value="Genomic_DNA"/>
</dbReference>
<reference evidence="2 3" key="1">
    <citation type="submission" date="2018-12" db="EMBL/GenBank/DDBJ databases">
        <title>Flammeovirga pectinis sp. nov., isolated from the gut of the Korean scallop, Patinopecten yessoensis.</title>
        <authorList>
            <person name="Bae J.-W."/>
            <person name="Jeong Y.-S."/>
            <person name="Kang W."/>
        </authorList>
    </citation>
    <scope>NUCLEOTIDE SEQUENCE [LARGE SCALE GENOMIC DNA]</scope>
    <source>
        <strain evidence="2 3">L12M1</strain>
    </source>
</reference>
<proteinExistence type="predicted"/>
<dbReference type="Proteomes" id="UP000267268">
    <property type="component" value="Chromosome 2"/>
</dbReference>
<dbReference type="SUPFAM" id="SSF55729">
    <property type="entry name" value="Acyl-CoA N-acyltransferases (Nat)"/>
    <property type="match status" value="1"/>
</dbReference>
<feature type="domain" description="N-acetyltransferase" evidence="1">
    <location>
        <begin position="57"/>
        <end position="108"/>
    </location>
</feature>
<evidence type="ECO:0000313" key="3">
    <source>
        <dbReference type="Proteomes" id="UP000267268"/>
    </source>
</evidence>
<dbReference type="InterPro" id="IPR000182">
    <property type="entry name" value="GNAT_dom"/>
</dbReference>
<keyword evidence="3" id="KW-1185">Reference proteome</keyword>
<gene>
    <name evidence="2" type="ORF">EI427_21880</name>
</gene>
<dbReference type="AlphaFoldDB" id="A0A3S9P9J0"/>
<protein>
    <submittedName>
        <fullName evidence="2">GNAT family N-acetyltransferase</fullName>
    </submittedName>
</protein>
<dbReference type="CDD" id="cd04301">
    <property type="entry name" value="NAT_SF"/>
    <property type="match status" value="1"/>
</dbReference>
<dbReference type="RefSeq" id="WP_126619033.1">
    <property type="nucleotide sequence ID" value="NZ_CP034563.1"/>
</dbReference>
<dbReference type="Gene3D" id="3.40.630.30">
    <property type="match status" value="1"/>
</dbReference>
<evidence type="ECO:0000313" key="2">
    <source>
        <dbReference type="EMBL" id="AZQ64878.1"/>
    </source>
</evidence>